<feature type="transmembrane region" description="Helical" evidence="1">
    <location>
        <begin position="78"/>
        <end position="102"/>
    </location>
</feature>
<reference evidence="2 4" key="1">
    <citation type="submission" date="2016-09" db="EMBL/GenBank/DDBJ databases">
        <title>Rhizobium sp. nov., a novel species isolated from the rice rhizosphere.</title>
        <authorList>
            <person name="Zhao J."/>
            <person name="Zhang X."/>
        </authorList>
    </citation>
    <scope>NUCLEOTIDE SEQUENCE [LARGE SCALE GENOMIC DNA]</scope>
    <source>
        <strain evidence="2 4">MH17</strain>
    </source>
</reference>
<dbReference type="EMBL" id="MSPX01000009">
    <property type="protein sequence ID" value="OQP86204.1"/>
    <property type="molecule type" value="Genomic_DNA"/>
</dbReference>
<dbReference type="PANTHER" id="PTHR38592:SF3">
    <property type="entry name" value="BLL4819 PROTEIN"/>
    <property type="match status" value="1"/>
</dbReference>
<sequence length="365" mass="40222">MARDTRLDVFRAICLIMIFINHVPGQYLEHLTSKNFGFSDSAEAFVLISGLSAGLAYGRKFVPGKRIATAIKIWRRAFTLYVAHIMTSIITLAIFAGGALYFGRQELVGEINIRPLVDHTEQGIVAMVLLGHQLGYNNILSMYAIVLLVLPGMLLLRNISAGLLMAVSGALWLSAGLFHIVPANFLDEGYWFLNPFSWQFLFAIGIVCMMRTKQGRPLPRHPLLIGLAGGYVLISLFWVAGSLWHYDMSFGLPAVLTGFDKTFLSAPRLLHVLAVGYLCAVIPSISGWARLPMDHPLVRVGRHSLPIFILGTILAMLGQVLMFVTGHDPLWGTLFVMAGIALHFAYARYLDWLSTLTKPAAPLAA</sequence>
<feature type="transmembrane region" description="Helical" evidence="1">
    <location>
        <begin position="330"/>
        <end position="349"/>
    </location>
</feature>
<evidence type="ECO:0000313" key="3">
    <source>
        <dbReference type="EMBL" id="OQP86204.1"/>
    </source>
</evidence>
<proteinExistence type="predicted"/>
<evidence type="ECO:0000313" key="2">
    <source>
        <dbReference type="EMBL" id="OLP54072.1"/>
    </source>
</evidence>
<reference evidence="3 5" key="3">
    <citation type="journal article" date="2017" name="Antonie Van Leeuwenhoek">
        <title>Rhizobium rhizosphaerae sp. nov., a novel species isolated from rice rhizosphere.</title>
        <authorList>
            <person name="Zhao J.J."/>
            <person name="Zhang J."/>
            <person name="Zhang R.J."/>
            <person name="Zhang C.W."/>
            <person name="Yin H.Q."/>
            <person name="Zhang X.X."/>
        </authorList>
    </citation>
    <scope>NUCLEOTIDE SEQUENCE [LARGE SCALE GENOMIC DNA]</scope>
    <source>
        <strain evidence="3 5">RD15</strain>
    </source>
</reference>
<dbReference type="OrthoDB" id="9775975at2"/>
<evidence type="ECO:0000313" key="4">
    <source>
        <dbReference type="Proteomes" id="UP000186143"/>
    </source>
</evidence>
<dbReference type="PANTHER" id="PTHR38592">
    <property type="entry name" value="BLL4819 PROTEIN"/>
    <property type="match status" value="1"/>
</dbReference>
<feature type="transmembrane region" description="Helical" evidence="1">
    <location>
        <begin position="269"/>
        <end position="291"/>
    </location>
</feature>
<reference evidence="3" key="2">
    <citation type="submission" date="2016-12" db="EMBL/GenBank/DDBJ databases">
        <authorList>
            <person name="Zhang X."/>
            <person name="Zhao J."/>
        </authorList>
    </citation>
    <scope>NUCLEOTIDE SEQUENCE</scope>
    <source>
        <strain evidence="3">RD15</strain>
    </source>
</reference>
<organism evidence="2 4">
    <name type="scientific">Xaviernesmea rhizosphaerae</name>
    <dbReference type="NCBI Taxonomy" id="1672749"/>
    <lineage>
        <taxon>Bacteria</taxon>
        <taxon>Pseudomonadati</taxon>
        <taxon>Pseudomonadota</taxon>
        <taxon>Alphaproteobacteria</taxon>
        <taxon>Hyphomicrobiales</taxon>
        <taxon>Rhizobiaceae</taxon>
        <taxon>Rhizobium/Agrobacterium group</taxon>
        <taxon>Xaviernesmea</taxon>
    </lineage>
</organism>
<keyword evidence="1" id="KW-0812">Transmembrane</keyword>
<dbReference type="Pfam" id="PF10129">
    <property type="entry name" value="OpgC_C"/>
    <property type="match status" value="1"/>
</dbReference>
<keyword evidence="5" id="KW-1185">Reference proteome</keyword>
<keyword evidence="1" id="KW-0472">Membrane</keyword>
<evidence type="ECO:0000256" key="1">
    <source>
        <dbReference type="SAM" id="Phobius"/>
    </source>
</evidence>
<dbReference type="Proteomes" id="UP000186143">
    <property type="component" value="Unassembled WGS sequence"/>
</dbReference>
<evidence type="ECO:0008006" key="6">
    <source>
        <dbReference type="Google" id="ProtNLM"/>
    </source>
</evidence>
<dbReference type="STRING" id="1672749.BJF92_09500"/>
<dbReference type="EMBL" id="MKIO01000037">
    <property type="protein sequence ID" value="OLP54072.1"/>
    <property type="molecule type" value="Genomic_DNA"/>
</dbReference>
<feature type="transmembrane region" description="Helical" evidence="1">
    <location>
        <begin position="222"/>
        <end position="246"/>
    </location>
</feature>
<dbReference type="AlphaFoldDB" id="A0A1Q9AGJ7"/>
<feature type="transmembrane region" description="Helical" evidence="1">
    <location>
        <begin position="7"/>
        <end position="24"/>
    </location>
</feature>
<dbReference type="RefSeq" id="WP_075636015.1">
    <property type="nucleotide sequence ID" value="NZ_MKIO01000037.1"/>
</dbReference>
<evidence type="ECO:0000313" key="5">
    <source>
        <dbReference type="Proteomes" id="UP000192652"/>
    </source>
</evidence>
<feature type="transmembrane region" description="Helical" evidence="1">
    <location>
        <begin position="36"/>
        <end position="57"/>
    </location>
</feature>
<feature type="transmembrane region" description="Helical" evidence="1">
    <location>
        <begin position="303"/>
        <end position="324"/>
    </location>
</feature>
<accession>A0A1Q9AGJ7</accession>
<name>A0A1Q9AGJ7_9HYPH</name>
<comment type="caution">
    <text evidence="2">The sequence shown here is derived from an EMBL/GenBank/DDBJ whole genome shotgun (WGS) entry which is preliminary data.</text>
</comment>
<protein>
    <recommendedName>
        <fullName evidence="6">OpgC protein</fullName>
    </recommendedName>
</protein>
<dbReference type="InterPro" id="IPR014550">
    <property type="entry name" value="UCP028704_OpgC"/>
</dbReference>
<keyword evidence="1" id="KW-1133">Transmembrane helix</keyword>
<feature type="transmembrane region" description="Helical" evidence="1">
    <location>
        <begin position="191"/>
        <end position="210"/>
    </location>
</feature>
<gene>
    <name evidence="2" type="ORF">BJF92_09500</name>
    <name evidence="3" type="ORF">BTR14_11950</name>
</gene>
<feature type="transmembrane region" description="Helical" evidence="1">
    <location>
        <begin position="163"/>
        <end position="185"/>
    </location>
</feature>
<dbReference type="PIRSF" id="PIRSF028704">
    <property type="entry name" value="UPC028704"/>
    <property type="match status" value="1"/>
</dbReference>
<dbReference type="Proteomes" id="UP000192652">
    <property type="component" value="Unassembled WGS sequence"/>
</dbReference>
<feature type="transmembrane region" description="Helical" evidence="1">
    <location>
        <begin position="139"/>
        <end position="156"/>
    </location>
</feature>